<evidence type="ECO:0000259" key="8">
    <source>
        <dbReference type="PROSITE" id="PS50885"/>
    </source>
</evidence>
<comment type="similarity">
    <text evidence="3">Belongs to the methyl-accepting chemotaxis (MCP) protein family.</text>
</comment>
<dbReference type="CDD" id="cd11386">
    <property type="entry name" value="MCP_signal"/>
    <property type="match status" value="1"/>
</dbReference>
<dbReference type="SMART" id="SM00304">
    <property type="entry name" value="HAMP"/>
    <property type="match status" value="2"/>
</dbReference>
<dbReference type="Pfam" id="PF00015">
    <property type="entry name" value="MCPsignal"/>
    <property type="match status" value="1"/>
</dbReference>
<dbReference type="Pfam" id="PF00672">
    <property type="entry name" value="HAMP"/>
    <property type="match status" value="2"/>
</dbReference>
<evidence type="ECO:0000256" key="1">
    <source>
        <dbReference type="ARBA" id="ARBA00004370"/>
    </source>
</evidence>
<dbReference type="PANTHER" id="PTHR32089">
    <property type="entry name" value="METHYL-ACCEPTING CHEMOTAXIS PROTEIN MCPB"/>
    <property type="match status" value="1"/>
</dbReference>
<reference evidence="9" key="1">
    <citation type="journal article" date="2020" name="mSystems">
        <title>Genome- and Community-Level Interaction Insights into Carbon Utilization and Element Cycling Functions of Hydrothermarchaeota in Hydrothermal Sediment.</title>
        <authorList>
            <person name="Zhou Z."/>
            <person name="Liu Y."/>
            <person name="Xu W."/>
            <person name="Pan J."/>
            <person name="Luo Z.H."/>
            <person name="Li M."/>
        </authorList>
    </citation>
    <scope>NUCLEOTIDE SEQUENCE [LARGE SCALE GENOMIC DNA]</scope>
    <source>
        <strain evidence="9">SpSt-143</strain>
    </source>
</reference>
<dbReference type="GO" id="GO:0006935">
    <property type="term" value="P:chemotaxis"/>
    <property type="evidence" value="ECO:0007669"/>
    <property type="project" value="UniProtKB-ARBA"/>
</dbReference>
<dbReference type="InterPro" id="IPR007891">
    <property type="entry name" value="CHASE3"/>
</dbReference>
<feature type="transmembrane region" description="Helical" evidence="6">
    <location>
        <begin position="193"/>
        <end position="216"/>
    </location>
</feature>
<dbReference type="GO" id="GO:0007165">
    <property type="term" value="P:signal transduction"/>
    <property type="evidence" value="ECO:0007669"/>
    <property type="project" value="UniProtKB-KW"/>
</dbReference>
<dbReference type="SMART" id="SM00283">
    <property type="entry name" value="MA"/>
    <property type="match status" value="1"/>
</dbReference>
<dbReference type="SUPFAM" id="SSF58104">
    <property type="entry name" value="Methyl-accepting chemotaxis protein (MCP) signaling domain"/>
    <property type="match status" value="1"/>
</dbReference>
<protein>
    <submittedName>
        <fullName evidence="9">HAMP domain-containing protein</fullName>
    </submittedName>
</protein>
<feature type="domain" description="Methyl-accepting transducer" evidence="7">
    <location>
        <begin position="352"/>
        <end position="588"/>
    </location>
</feature>
<organism evidence="9">
    <name type="scientific">Rhodothermus marinus</name>
    <name type="common">Rhodothermus obamensis</name>
    <dbReference type="NCBI Taxonomy" id="29549"/>
    <lineage>
        <taxon>Bacteria</taxon>
        <taxon>Pseudomonadati</taxon>
        <taxon>Rhodothermota</taxon>
        <taxon>Rhodothermia</taxon>
        <taxon>Rhodothermales</taxon>
        <taxon>Rhodothermaceae</taxon>
        <taxon>Rhodothermus</taxon>
    </lineage>
</organism>
<keyword evidence="5" id="KW-0175">Coiled coil</keyword>
<keyword evidence="6" id="KW-0472">Membrane</keyword>
<evidence type="ECO:0000259" key="7">
    <source>
        <dbReference type="PROSITE" id="PS50111"/>
    </source>
</evidence>
<evidence type="ECO:0000256" key="6">
    <source>
        <dbReference type="SAM" id="Phobius"/>
    </source>
</evidence>
<dbReference type="AlphaFoldDB" id="A0A7V2AYG9"/>
<dbReference type="Gene3D" id="1.10.287.950">
    <property type="entry name" value="Methyl-accepting chemotaxis protein"/>
    <property type="match status" value="1"/>
</dbReference>
<comment type="subcellular location">
    <subcellularLocation>
        <location evidence="1">Membrane</location>
    </subcellularLocation>
</comment>
<proteinExistence type="inferred from homology"/>
<feature type="domain" description="HAMP" evidence="8">
    <location>
        <begin position="218"/>
        <end position="270"/>
    </location>
</feature>
<evidence type="ECO:0000256" key="2">
    <source>
        <dbReference type="ARBA" id="ARBA00023224"/>
    </source>
</evidence>
<dbReference type="PROSITE" id="PS50885">
    <property type="entry name" value="HAMP"/>
    <property type="match status" value="2"/>
</dbReference>
<evidence type="ECO:0000313" key="9">
    <source>
        <dbReference type="EMBL" id="HER94954.1"/>
    </source>
</evidence>
<dbReference type="GO" id="GO:0016020">
    <property type="term" value="C:membrane"/>
    <property type="evidence" value="ECO:0007669"/>
    <property type="project" value="UniProtKB-SubCell"/>
</dbReference>
<dbReference type="SUPFAM" id="SSF158472">
    <property type="entry name" value="HAMP domain-like"/>
    <property type="match status" value="1"/>
</dbReference>
<evidence type="ECO:0000256" key="4">
    <source>
        <dbReference type="PROSITE-ProRule" id="PRU00284"/>
    </source>
</evidence>
<feature type="transmembrane region" description="Helical" evidence="6">
    <location>
        <begin position="14"/>
        <end position="36"/>
    </location>
</feature>
<feature type="coiled-coil region" evidence="5">
    <location>
        <begin position="255"/>
        <end position="289"/>
    </location>
</feature>
<feature type="domain" description="HAMP" evidence="8">
    <location>
        <begin position="295"/>
        <end position="347"/>
    </location>
</feature>
<comment type="caution">
    <text evidence="9">The sequence shown here is derived from an EMBL/GenBank/DDBJ whole genome shotgun (WGS) entry which is preliminary data.</text>
</comment>
<name>A0A7V2AYG9_RHOMR</name>
<dbReference type="Pfam" id="PF05227">
    <property type="entry name" value="CHASE3"/>
    <property type="match status" value="1"/>
</dbReference>
<sequence>MYDRLKNASIQTKIVLALLVPQVLAIVLAVFIWWGFRGMSEAQQWALHSQQVMQQAQGLLLERAVMQQNALSYLLTGDASYHTAYQEEKARFEKRIADLKQLVSDNPEQVERLAQVTAAMQEWISATEVLLAQRTEVDMGQLRMSELAASVVAHKATHAALWEKIERELQDFLDAEQQLNEARLTWMKRQQRFLIWEIVGALLVIALGIGLAFRVLRGSVVRPIQELEAAAQKIAEGQLDVAITATTQDEVGSLARAFNQMVASVRQALDALQAEKESVEQKVREAVAASEAQQQYLARSVERMLAQMERFAAGDLTVHLEAERDDEIRRLYEGFNRAVANIRQMIVRVTEAVASTASSAAQISASSEELAATAQQQSGQANEVAAAIEEMVRTIIENARNATETAEVAQENGAQAQQGEQVVRETVEKIRQIAQVVGESARTVERLGASSERIGEIVQVINEIAEQTNLLALNAAIEAARAGEHGRGFAVVADEVRKLAERTAQATKEIAKMIEGIRSETREAVKAIQRGSQEVEEGIRLADQTGTALTQIVQGAQRVLDRVSQIAAASEEQSTTSEQISRSVELISRLSHESARGVEQIARAAEGLSRLTDELNQMIRQFQVGRDLQSRLVPDGAGRLTQV</sequence>
<gene>
    <name evidence="9" type="ORF">ENO59_00315</name>
</gene>
<evidence type="ECO:0000256" key="5">
    <source>
        <dbReference type="SAM" id="Coils"/>
    </source>
</evidence>
<keyword evidence="2 4" id="KW-0807">Transducer</keyword>
<dbReference type="Gene3D" id="6.10.340.10">
    <property type="match status" value="1"/>
</dbReference>
<dbReference type="InterPro" id="IPR004089">
    <property type="entry name" value="MCPsignal_dom"/>
</dbReference>
<keyword evidence="6" id="KW-0812">Transmembrane</keyword>
<dbReference type="PROSITE" id="PS50111">
    <property type="entry name" value="CHEMOTAXIS_TRANSDUC_2"/>
    <property type="match status" value="1"/>
</dbReference>
<dbReference type="PANTHER" id="PTHR32089:SF112">
    <property type="entry name" value="LYSOZYME-LIKE PROTEIN-RELATED"/>
    <property type="match status" value="1"/>
</dbReference>
<accession>A0A7V2AYG9</accession>
<dbReference type="CDD" id="cd06225">
    <property type="entry name" value="HAMP"/>
    <property type="match status" value="2"/>
</dbReference>
<keyword evidence="6" id="KW-1133">Transmembrane helix</keyword>
<dbReference type="FunFam" id="1.10.287.950:FF:000001">
    <property type="entry name" value="Methyl-accepting chemotaxis sensory transducer"/>
    <property type="match status" value="1"/>
</dbReference>
<evidence type="ECO:0000256" key="3">
    <source>
        <dbReference type="ARBA" id="ARBA00029447"/>
    </source>
</evidence>
<dbReference type="InterPro" id="IPR003660">
    <property type="entry name" value="HAMP_dom"/>
</dbReference>
<dbReference type="EMBL" id="DSGB01000001">
    <property type="protein sequence ID" value="HER94954.1"/>
    <property type="molecule type" value="Genomic_DNA"/>
</dbReference>